<name>A0ABR2D076_9ROSI</name>
<keyword evidence="1" id="KW-0175">Coiled coil</keyword>
<gene>
    <name evidence="2" type="ORF">V6N12_054239</name>
</gene>
<sequence length="116" mass="13767">MSSLNIKSIGTKKRGCFNRKRKMAKKSMRRRLIRLKKEKEEIRKEKESIEEGRRRVRERMEAVEEECKQITEETNEIIRQTATTRIRLALMFDILKARQGGDVAEAAHLTRLLRLL</sequence>
<keyword evidence="3" id="KW-1185">Reference proteome</keyword>
<proteinExistence type="predicted"/>
<feature type="coiled-coil region" evidence="1">
    <location>
        <begin position="25"/>
        <end position="80"/>
    </location>
</feature>
<evidence type="ECO:0000313" key="3">
    <source>
        <dbReference type="Proteomes" id="UP001472677"/>
    </source>
</evidence>
<accession>A0ABR2D076</accession>
<dbReference type="PANTHER" id="PTHR48248:SF2">
    <property type="match status" value="1"/>
</dbReference>
<protein>
    <submittedName>
        <fullName evidence="2">Uncharacterized protein</fullName>
    </submittedName>
</protein>
<organism evidence="2 3">
    <name type="scientific">Hibiscus sabdariffa</name>
    <name type="common">roselle</name>
    <dbReference type="NCBI Taxonomy" id="183260"/>
    <lineage>
        <taxon>Eukaryota</taxon>
        <taxon>Viridiplantae</taxon>
        <taxon>Streptophyta</taxon>
        <taxon>Embryophyta</taxon>
        <taxon>Tracheophyta</taxon>
        <taxon>Spermatophyta</taxon>
        <taxon>Magnoliopsida</taxon>
        <taxon>eudicotyledons</taxon>
        <taxon>Gunneridae</taxon>
        <taxon>Pentapetalae</taxon>
        <taxon>rosids</taxon>
        <taxon>malvids</taxon>
        <taxon>Malvales</taxon>
        <taxon>Malvaceae</taxon>
        <taxon>Malvoideae</taxon>
        <taxon>Hibiscus</taxon>
    </lineage>
</organism>
<comment type="caution">
    <text evidence="2">The sequence shown here is derived from an EMBL/GenBank/DDBJ whole genome shotgun (WGS) entry which is preliminary data.</text>
</comment>
<dbReference type="EMBL" id="JBBPBM010000038">
    <property type="protein sequence ID" value="KAK8527011.1"/>
    <property type="molecule type" value="Genomic_DNA"/>
</dbReference>
<reference evidence="2 3" key="1">
    <citation type="journal article" date="2024" name="G3 (Bethesda)">
        <title>Genome assembly of Hibiscus sabdariffa L. provides insights into metabolisms of medicinal natural products.</title>
        <authorList>
            <person name="Kim T."/>
        </authorList>
    </citation>
    <scope>NUCLEOTIDE SEQUENCE [LARGE SCALE GENOMIC DNA]</scope>
    <source>
        <strain evidence="2">TK-2024</strain>
        <tissue evidence="2">Old leaves</tissue>
    </source>
</reference>
<dbReference type="Proteomes" id="UP001472677">
    <property type="component" value="Unassembled WGS sequence"/>
</dbReference>
<evidence type="ECO:0000313" key="2">
    <source>
        <dbReference type="EMBL" id="KAK8527011.1"/>
    </source>
</evidence>
<dbReference type="PANTHER" id="PTHR48248">
    <property type="entry name" value="UVR DOMAIN-CONTAINING PROTEIN"/>
    <property type="match status" value="1"/>
</dbReference>
<evidence type="ECO:0000256" key="1">
    <source>
        <dbReference type="SAM" id="Coils"/>
    </source>
</evidence>